<evidence type="ECO:0000256" key="4">
    <source>
        <dbReference type="ARBA" id="ARBA00022989"/>
    </source>
</evidence>
<evidence type="ECO:0000256" key="6">
    <source>
        <dbReference type="ARBA" id="ARBA00023180"/>
    </source>
</evidence>
<dbReference type="Pfam" id="PF05478">
    <property type="entry name" value="Prominin"/>
    <property type="match status" value="1"/>
</dbReference>
<gene>
    <name evidence="9" type="ORF">PHYEVI_LOCUS6345</name>
</gene>
<dbReference type="Proteomes" id="UP001153712">
    <property type="component" value="Chromosome 3"/>
</dbReference>
<feature type="compositionally biased region" description="Basic residues" evidence="7">
    <location>
        <begin position="837"/>
        <end position="846"/>
    </location>
</feature>
<dbReference type="PANTHER" id="PTHR22730">
    <property type="entry name" value="PROMININ PROM PROTEIN"/>
    <property type="match status" value="1"/>
</dbReference>
<evidence type="ECO:0008006" key="11">
    <source>
        <dbReference type="Google" id="ProtNLM"/>
    </source>
</evidence>
<feature type="transmembrane region" description="Helical" evidence="8">
    <location>
        <begin position="5"/>
        <end position="23"/>
    </location>
</feature>
<accession>A0A9N9TP10</accession>
<feature type="transmembrane region" description="Helical" evidence="8">
    <location>
        <begin position="488"/>
        <end position="518"/>
    </location>
</feature>
<dbReference type="EMBL" id="OU900096">
    <property type="protein sequence ID" value="CAG9859986.1"/>
    <property type="molecule type" value="Genomic_DNA"/>
</dbReference>
<feature type="transmembrane region" description="Helical" evidence="8">
    <location>
        <begin position="439"/>
        <end position="467"/>
    </location>
</feature>
<feature type="region of interest" description="Disordered" evidence="7">
    <location>
        <begin position="835"/>
        <end position="886"/>
    </location>
</feature>
<keyword evidence="10" id="KW-1185">Reference proteome</keyword>
<evidence type="ECO:0000256" key="3">
    <source>
        <dbReference type="ARBA" id="ARBA00022692"/>
    </source>
</evidence>
<keyword evidence="3 8" id="KW-0812">Transmembrane</keyword>
<dbReference type="AlphaFoldDB" id="A0A9N9TP10"/>
<feature type="transmembrane region" description="Helical" evidence="8">
    <location>
        <begin position="172"/>
        <end position="195"/>
    </location>
</feature>
<feature type="transmembrane region" description="Helical" evidence="8">
    <location>
        <begin position="799"/>
        <end position="824"/>
    </location>
</feature>
<feature type="transmembrane region" description="Helical" evidence="8">
    <location>
        <begin position="123"/>
        <end position="151"/>
    </location>
</feature>
<keyword evidence="6" id="KW-0325">Glycoprotein</keyword>
<proteinExistence type="inferred from homology"/>
<sequence length="886" mass="99112">MAKKGVWAGIFAYIVPIVLYFSLTNCFSVKILDELNYDNFDGVIASEMPNYTNFVDTNKYLSGNIVFDPVALAGYYRLTENFMNAVLDPNFITEDMIEWEQDGDVQYPKFTGDFISELLKKNWAFVLIIVITLLIAVVTPIVGIIFCCCRCCGNCGCHSRPSDKKKDNTKKAIYGVLLISFGTILLMTVVCVFATNKQMYEGVSEFPDSIRESYGDGTMFLDSVRDQASELLQTNYDQFAEVFNNTLRNSGDNILQNLDIWSNASAIIKLDDFVRKIVDIKKKMQQLMADSNTIKGEVVKLGKGLNDTKSSLTNVLDTCSVKQCTDMKKSISTINLNINIDELPDANEPLNQLGMLNVDKLIEAANAGSTALKDLTTRINRTIDENTNKAYEAIQTGRTTINENFDNFTQVISDLQVQLKNVNSTMEDSYHYIKDYSPYIYYGGLVMSCVLLLIVACIAFGLVFGIFGRRPDGGKYGRKFLTKDTGSTFLTSSVLLIFVFTCVIGILTFVMMVAGLLVERGICYPMRNPEHSSVINIINKLVSDNATIDLKLNVSEILVKCRDNESLYNVFELSNKIDLDTLVKNFNISEEVNSISKQISEKLNDILPKNFSILSSDQLNDLKQLESVKPNVDLDGYEKQLNQDILNADLQNVIDSLEQILKLPTWTDEQLAQLTDSITNLKDQLKIVQSIKTTANQTLDLAKSLNDDLLLNSTSFSDGVTDLLGNIEIANKDLKNESSKLVEAAKSFGKFVGNLVEGYLDRVVNVIKNDLGQCGHLSVAIDSLLIATCDKIFLPWNGFWVALFISLLVFIPTWTVSIVLTSLYKKYKITGEFNRSPSKRSKRDVKKTKPDNTKNYQPGSFYDGTATEGTASDFFDVNDNQKSTRF</sequence>
<reference evidence="9" key="1">
    <citation type="submission" date="2022-01" db="EMBL/GenBank/DDBJ databases">
        <authorList>
            <person name="King R."/>
        </authorList>
    </citation>
    <scope>NUCLEOTIDE SEQUENCE</scope>
</reference>
<organism evidence="9 10">
    <name type="scientific">Phyllotreta striolata</name>
    <name type="common">Striped flea beetle</name>
    <name type="synonym">Crioceris striolata</name>
    <dbReference type="NCBI Taxonomy" id="444603"/>
    <lineage>
        <taxon>Eukaryota</taxon>
        <taxon>Metazoa</taxon>
        <taxon>Ecdysozoa</taxon>
        <taxon>Arthropoda</taxon>
        <taxon>Hexapoda</taxon>
        <taxon>Insecta</taxon>
        <taxon>Pterygota</taxon>
        <taxon>Neoptera</taxon>
        <taxon>Endopterygota</taxon>
        <taxon>Coleoptera</taxon>
        <taxon>Polyphaga</taxon>
        <taxon>Cucujiformia</taxon>
        <taxon>Chrysomeloidea</taxon>
        <taxon>Chrysomelidae</taxon>
        <taxon>Galerucinae</taxon>
        <taxon>Alticini</taxon>
        <taxon>Phyllotreta</taxon>
    </lineage>
</organism>
<evidence type="ECO:0000256" key="8">
    <source>
        <dbReference type="SAM" id="Phobius"/>
    </source>
</evidence>
<dbReference type="InterPro" id="IPR008795">
    <property type="entry name" value="Prominin"/>
</dbReference>
<evidence type="ECO:0000256" key="1">
    <source>
        <dbReference type="ARBA" id="ARBA00004141"/>
    </source>
</evidence>
<keyword evidence="5 8" id="KW-0472">Membrane</keyword>
<evidence type="ECO:0000256" key="7">
    <source>
        <dbReference type="SAM" id="MobiDB-lite"/>
    </source>
</evidence>
<dbReference type="OrthoDB" id="6229420at2759"/>
<evidence type="ECO:0000256" key="5">
    <source>
        <dbReference type="ARBA" id="ARBA00023136"/>
    </source>
</evidence>
<name>A0A9N9TP10_PHYSR</name>
<comment type="similarity">
    <text evidence="2">Belongs to the prominin family.</text>
</comment>
<protein>
    <recommendedName>
        <fullName evidence="11">Prominin-like protein</fullName>
    </recommendedName>
</protein>
<dbReference type="PANTHER" id="PTHR22730:SF1">
    <property type="entry name" value="PROMININ-LIKE PROTEIN"/>
    <property type="match status" value="1"/>
</dbReference>
<evidence type="ECO:0000313" key="10">
    <source>
        <dbReference type="Proteomes" id="UP001153712"/>
    </source>
</evidence>
<keyword evidence="4 8" id="KW-1133">Transmembrane helix</keyword>
<evidence type="ECO:0000256" key="2">
    <source>
        <dbReference type="ARBA" id="ARBA00006058"/>
    </source>
</evidence>
<comment type="subcellular location">
    <subcellularLocation>
        <location evidence="1">Membrane</location>
        <topology evidence="1">Multi-pass membrane protein</topology>
    </subcellularLocation>
</comment>
<dbReference type="GO" id="GO:0016020">
    <property type="term" value="C:membrane"/>
    <property type="evidence" value="ECO:0007669"/>
    <property type="project" value="UniProtKB-SubCell"/>
</dbReference>
<evidence type="ECO:0000313" key="9">
    <source>
        <dbReference type="EMBL" id="CAG9859986.1"/>
    </source>
</evidence>